<sequence>MEPATLEKQVAATEARSGALEVRVEDLERRACRNNIRLLGFPERAEGMHSEQFVEAWIRDTLKPDGLTPMFAVGKAHQELVEPLRLGAPPRATITRILNYKDRYSVLRAARDTDNARFENRRISIYLDYTTKVQAAQKTFLKVKAKLRSMGLLYMLLCPVRLKVISGGTARFFDTPEDVWQRLEVRDKAPKEHNPAWRNGSQGQAMKASTGSTSETDVPAVP</sequence>
<evidence type="ECO:0000313" key="2">
    <source>
        <dbReference type="EMBL" id="KAJ1085252.1"/>
    </source>
</evidence>
<dbReference type="EMBL" id="JANPWB010000016">
    <property type="protein sequence ID" value="KAJ1085252.1"/>
    <property type="molecule type" value="Genomic_DNA"/>
</dbReference>
<evidence type="ECO:0000256" key="1">
    <source>
        <dbReference type="SAM" id="MobiDB-lite"/>
    </source>
</evidence>
<dbReference type="AlphaFoldDB" id="A0AAV7L2J3"/>
<feature type="compositionally biased region" description="Polar residues" evidence="1">
    <location>
        <begin position="199"/>
        <end position="216"/>
    </location>
</feature>
<dbReference type="InterPro" id="IPR004244">
    <property type="entry name" value="Transposase_22"/>
</dbReference>
<proteinExistence type="predicted"/>
<protein>
    <submittedName>
        <fullName evidence="2">Uncharacterized protein</fullName>
    </submittedName>
</protein>
<accession>A0AAV7L2J3</accession>
<keyword evidence="3" id="KW-1185">Reference proteome</keyword>
<name>A0AAV7L2J3_PLEWA</name>
<dbReference type="Proteomes" id="UP001066276">
    <property type="component" value="Chromosome 12"/>
</dbReference>
<organism evidence="2 3">
    <name type="scientific">Pleurodeles waltl</name>
    <name type="common">Iberian ribbed newt</name>
    <dbReference type="NCBI Taxonomy" id="8319"/>
    <lineage>
        <taxon>Eukaryota</taxon>
        <taxon>Metazoa</taxon>
        <taxon>Chordata</taxon>
        <taxon>Craniata</taxon>
        <taxon>Vertebrata</taxon>
        <taxon>Euteleostomi</taxon>
        <taxon>Amphibia</taxon>
        <taxon>Batrachia</taxon>
        <taxon>Caudata</taxon>
        <taxon>Salamandroidea</taxon>
        <taxon>Salamandridae</taxon>
        <taxon>Pleurodelinae</taxon>
        <taxon>Pleurodeles</taxon>
    </lineage>
</organism>
<feature type="region of interest" description="Disordered" evidence="1">
    <location>
        <begin position="190"/>
        <end position="222"/>
    </location>
</feature>
<dbReference type="PANTHER" id="PTHR11505">
    <property type="entry name" value="L1 TRANSPOSABLE ELEMENT-RELATED"/>
    <property type="match status" value="1"/>
</dbReference>
<reference evidence="2" key="1">
    <citation type="journal article" date="2022" name="bioRxiv">
        <title>Sequencing and chromosome-scale assembly of the giantPleurodeles waltlgenome.</title>
        <authorList>
            <person name="Brown T."/>
            <person name="Elewa A."/>
            <person name="Iarovenko S."/>
            <person name="Subramanian E."/>
            <person name="Araus A.J."/>
            <person name="Petzold A."/>
            <person name="Susuki M."/>
            <person name="Suzuki K.-i.T."/>
            <person name="Hayashi T."/>
            <person name="Toyoda A."/>
            <person name="Oliveira C."/>
            <person name="Osipova E."/>
            <person name="Leigh N.D."/>
            <person name="Simon A."/>
            <person name="Yun M.H."/>
        </authorList>
    </citation>
    <scope>NUCLEOTIDE SEQUENCE</scope>
    <source>
        <strain evidence="2">20211129_DDA</strain>
        <tissue evidence="2">Liver</tissue>
    </source>
</reference>
<gene>
    <name evidence="2" type="ORF">NDU88_005385</name>
</gene>
<dbReference type="Gene3D" id="3.30.70.1820">
    <property type="entry name" value="L1 transposable element, RRM domain"/>
    <property type="match status" value="1"/>
</dbReference>
<comment type="caution">
    <text evidence="2">The sequence shown here is derived from an EMBL/GenBank/DDBJ whole genome shotgun (WGS) entry which is preliminary data.</text>
</comment>
<evidence type="ECO:0000313" key="3">
    <source>
        <dbReference type="Proteomes" id="UP001066276"/>
    </source>
</evidence>